<gene>
    <name evidence="1" type="ORF">METZ01_LOCUS411626</name>
</gene>
<organism evidence="1">
    <name type="scientific">marine metagenome</name>
    <dbReference type="NCBI Taxonomy" id="408172"/>
    <lineage>
        <taxon>unclassified sequences</taxon>
        <taxon>metagenomes</taxon>
        <taxon>ecological metagenomes</taxon>
    </lineage>
</organism>
<feature type="non-terminal residue" evidence="1">
    <location>
        <position position="277"/>
    </location>
</feature>
<evidence type="ECO:0008006" key="2">
    <source>
        <dbReference type="Google" id="ProtNLM"/>
    </source>
</evidence>
<dbReference type="InterPro" id="IPR013783">
    <property type="entry name" value="Ig-like_fold"/>
</dbReference>
<dbReference type="EMBL" id="UINC01160238">
    <property type="protein sequence ID" value="SVD58772.1"/>
    <property type="molecule type" value="Genomic_DNA"/>
</dbReference>
<name>A0A382WJ18_9ZZZZ</name>
<feature type="non-terminal residue" evidence="1">
    <location>
        <position position="1"/>
    </location>
</feature>
<proteinExistence type="predicted"/>
<accession>A0A382WJ18</accession>
<evidence type="ECO:0000313" key="1">
    <source>
        <dbReference type="EMBL" id="SVD58772.1"/>
    </source>
</evidence>
<protein>
    <recommendedName>
        <fullName evidence="2">Fibronectin type-III domain-containing protein</fullName>
    </recommendedName>
</protein>
<dbReference type="AlphaFoldDB" id="A0A382WJ18"/>
<reference evidence="1" key="1">
    <citation type="submission" date="2018-05" db="EMBL/GenBank/DDBJ databases">
        <authorList>
            <person name="Lanie J.A."/>
            <person name="Ng W.-L."/>
            <person name="Kazmierczak K.M."/>
            <person name="Andrzejewski T.M."/>
            <person name="Davidsen T.M."/>
            <person name="Wayne K.J."/>
            <person name="Tettelin H."/>
            <person name="Glass J.I."/>
            <person name="Rusch D."/>
            <person name="Podicherti R."/>
            <person name="Tsui H.-C.T."/>
            <person name="Winkler M.E."/>
        </authorList>
    </citation>
    <scope>NUCLEOTIDE SEQUENCE</scope>
</reference>
<dbReference type="Gene3D" id="2.60.40.10">
    <property type="entry name" value="Immunoglobulins"/>
    <property type="match status" value="1"/>
</dbReference>
<sequence>ICTIKLVVNGIVQDENYVNRDDDGRYRDILFDTNDLPDGQTTILVRVCDCDDNCTDSDIVTPVVDNTLSAPDTVNILSAEYQNGGFEIVWEESQAPDFAKYKLFHSLLETMDNPQNIHSTNTITGTNYFMPGVDPLVVNYFYIVVSDTFEYFSQSDIYSTSLDPKPIAVNVNSVTYNIAEMLITWDESPDSDFLKYELYMSDETTNFEILGTIPAKSQTTYGLSDFDPTRENYFRITVYDTLDQSSTGNYLSNTIDPPPNSVDITSVTYDYNTMIVT</sequence>